<organism evidence="1 2">
    <name type="scientific">Porites evermanni</name>
    <dbReference type="NCBI Taxonomy" id="104178"/>
    <lineage>
        <taxon>Eukaryota</taxon>
        <taxon>Metazoa</taxon>
        <taxon>Cnidaria</taxon>
        <taxon>Anthozoa</taxon>
        <taxon>Hexacorallia</taxon>
        <taxon>Scleractinia</taxon>
        <taxon>Fungiina</taxon>
        <taxon>Poritidae</taxon>
        <taxon>Porites</taxon>
    </lineage>
</organism>
<evidence type="ECO:0000313" key="2">
    <source>
        <dbReference type="Proteomes" id="UP001159427"/>
    </source>
</evidence>
<keyword evidence="2" id="KW-1185">Reference proteome</keyword>
<proteinExistence type="predicted"/>
<reference evidence="1 2" key="1">
    <citation type="submission" date="2022-05" db="EMBL/GenBank/DDBJ databases">
        <authorList>
            <consortium name="Genoscope - CEA"/>
            <person name="William W."/>
        </authorList>
    </citation>
    <scope>NUCLEOTIDE SEQUENCE [LARGE SCALE GENOMIC DNA]</scope>
</reference>
<comment type="caution">
    <text evidence="1">The sequence shown here is derived from an EMBL/GenBank/DDBJ whole genome shotgun (WGS) entry which is preliminary data.</text>
</comment>
<protein>
    <submittedName>
        <fullName evidence="1">Uncharacterized protein</fullName>
    </submittedName>
</protein>
<accession>A0ABN8MBD2</accession>
<evidence type="ECO:0000313" key="1">
    <source>
        <dbReference type="EMBL" id="CAH3025655.1"/>
    </source>
</evidence>
<dbReference type="EMBL" id="CALNXI010000365">
    <property type="protein sequence ID" value="CAH3025655.1"/>
    <property type="molecule type" value="Genomic_DNA"/>
</dbReference>
<gene>
    <name evidence="1" type="ORF">PEVE_00026812</name>
</gene>
<dbReference type="Proteomes" id="UP001159427">
    <property type="component" value="Unassembled WGS sequence"/>
</dbReference>
<sequence length="106" mass="11900">MKAEYTVKCITFNLSEAKPGETLYIHVPNLNRNEVIVPGTLVLRFNIDLTGGHANNFIVQNVSRVLVDKFSVKYVDTTLQDTLATTLTKLSRIFSFHTTCAITTYC</sequence>
<name>A0ABN8MBD2_9CNID</name>